<dbReference type="Proteomes" id="UP000239874">
    <property type="component" value="Unassembled WGS sequence"/>
</dbReference>
<dbReference type="AlphaFoldDB" id="A0A2S6AHG7"/>
<evidence type="ECO:0000313" key="1">
    <source>
        <dbReference type="EMBL" id="PPJ34660.1"/>
    </source>
</evidence>
<sequence length="70" mass="7795">MHRHPFRIHAQAALRIVTWIGGFYYPPRHSLCGWMSPIDYETHMAAVRAASAATLSRDEAASEAATLRGD</sequence>
<proteinExistence type="predicted"/>
<evidence type="ECO:0000313" key="2">
    <source>
        <dbReference type="Proteomes" id="UP000239874"/>
    </source>
</evidence>
<accession>A0A2S6AHG7</accession>
<name>A0A2S6AHG7_9NOCA</name>
<protein>
    <submittedName>
        <fullName evidence="1">Uncharacterized protein</fullName>
    </submittedName>
</protein>
<dbReference type="OrthoDB" id="4469055at2"/>
<reference evidence="1 2" key="1">
    <citation type="submission" date="2018-02" db="EMBL/GenBank/DDBJ databases">
        <title>8 Nocardia nova and 1 Nocardia cyriacigeorgica strain used for evolution to TMP-SMX.</title>
        <authorList>
            <person name="Mehta H."/>
            <person name="Weng J."/>
            <person name="Shamoo Y."/>
        </authorList>
    </citation>
    <scope>NUCLEOTIDE SEQUENCE [LARGE SCALE GENOMIC DNA]</scope>
    <source>
        <strain evidence="1 2">MDA3139</strain>
    </source>
</reference>
<organism evidence="1 2">
    <name type="scientific">Nocardia nova</name>
    <dbReference type="NCBI Taxonomy" id="37330"/>
    <lineage>
        <taxon>Bacteria</taxon>
        <taxon>Bacillati</taxon>
        <taxon>Actinomycetota</taxon>
        <taxon>Actinomycetes</taxon>
        <taxon>Mycobacteriales</taxon>
        <taxon>Nocardiaceae</taxon>
        <taxon>Nocardia</taxon>
    </lineage>
</organism>
<comment type="caution">
    <text evidence="1">The sequence shown here is derived from an EMBL/GenBank/DDBJ whole genome shotgun (WGS) entry which is preliminary data.</text>
</comment>
<gene>
    <name evidence="1" type="ORF">C5E45_29650</name>
</gene>
<dbReference type="EMBL" id="PSZC01000029">
    <property type="protein sequence ID" value="PPJ34660.1"/>
    <property type="molecule type" value="Genomic_DNA"/>
</dbReference>